<name>N9N7S2_9GAMM</name>
<dbReference type="EMBL" id="APRP01000034">
    <property type="protein sequence ID" value="ENW98049.1"/>
    <property type="molecule type" value="Genomic_DNA"/>
</dbReference>
<proteinExistence type="predicted"/>
<dbReference type="SUPFAM" id="SSF53335">
    <property type="entry name" value="S-adenosyl-L-methionine-dependent methyltransferases"/>
    <property type="match status" value="1"/>
</dbReference>
<feature type="domain" description="Methyltransferase type 11" evidence="1">
    <location>
        <begin position="38"/>
        <end position="128"/>
    </location>
</feature>
<comment type="caution">
    <text evidence="2">The sequence shown here is derived from an EMBL/GenBank/DDBJ whole genome shotgun (WGS) entry which is preliminary data.</text>
</comment>
<dbReference type="HOGENOM" id="CLU_062593_0_0_6"/>
<dbReference type="GO" id="GO:0008757">
    <property type="term" value="F:S-adenosylmethionine-dependent methyltransferase activity"/>
    <property type="evidence" value="ECO:0007669"/>
    <property type="project" value="InterPro"/>
</dbReference>
<dbReference type="PATRIC" id="fig|1217705.3.peg.3415"/>
<accession>N9N7S2</accession>
<reference evidence="2 3" key="1">
    <citation type="submission" date="2013-02" db="EMBL/GenBank/DDBJ databases">
        <title>The Genome Sequence of Acinetobacter sp. ANC 3862.</title>
        <authorList>
            <consortium name="The Broad Institute Genome Sequencing Platform"/>
            <consortium name="The Broad Institute Genome Sequencing Center for Infectious Disease"/>
            <person name="Cerqueira G."/>
            <person name="Feldgarden M."/>
            <person name="Courvalin P."/>
            <person name="Perichon B."/>
            <person name="Grillot-Courvalin C."/>
            <person name="Clermont D."/>
            <person name="Rocha E."/>
            <person name="Yoon E.-J."/>
            <person name="Nemec A."/>
            <person name="Walker B."/>
            <person name="Young S.K."/>
            <person name="Zeng Q."/>
            <person name="Gargeya S."/>
            <person name="Fitzgerald M."/>
            <person name="Haas B."/>
            <person name="Abouelleil A."/>
            <person name="Alvarado L."/>
            <person name="Arachchi H.M."/>
            <person name="Berlin A.M."/>
            <person name="Chapman S.B."/>
            <person name="Dewar J."/>
            <person name="Goldberg J."/>
            <person name="Griggs A."/>
            <person name="Gujja S."/>
            <person name="Hansen M."/>
            <person name="Howarth C."/>
            <person name="Imamovic A."/>
            <person name="Larimer J."/>
            <person name="McCowan C."/>
            <person name="Murphy C."/>
            <person name="Neiman D."/>
            <person name="Pearson M."/>
            <person name="Priest M."/>
            <person name="Roberts A."/>
            <person name="Saif S."/>
            <person name="Shea T."/>
            <person name="Sisk P."/>
            <person name="Sykes S."/>
            <person name="Wortman J."/>
            <person name="Nusbaum C."/>
            <person name="Birren B."/>
        </authorList>
    </citation>
    <scope>NUCLEOTIDE SEQUENCE [LARGE SCALE GENOMIC DNA]</scope>
    <source>
        <strain evidence="2 3">ANC 3862</strain>
    </source>
</reference>
<evidence type="ECO:0000313" key="3">
    <source>
        <dbReference type="Proteomes" id="UP000013248"/>
    </source>
</evidence>
<evidence type="ECO:0000259" key="1">
    <source>
        <dbReference type="Pfam" id="PF08241"/>
    </source>
</evidence>
<dbReference type="RefSeq" id="WP_005219485.1">
    <property type="nucleotide sequence ID" value="NZ_KB850089.1"/>
</dbReference>
<dbReference type="InterPro" id="IPR013216">
    <property type="entry name" value="Methyltransf_11"/>
</dbReference>
<sequence length="242" mass="28473">MQHFRKPHVVVDNRKNKAVKVDKIIKSVRTFQQQDSILEIGTGSGGIAAYFAEQNMQFNVKAVDVVDSRVSKEGYQFQLVNGTTLPFEDESFDVVISNHVVEHVGEYEVQHHHLCEVKRVLKKDGVAYMAVPNRWMLVEPHYQLIFLSWLPKKYRSKYLKKMRNIDFYDCEPLERNQIENLFNNVGFLYKNQSILAIRTLLQDEKENNKLLYFIFLFIPDFILRKILGIIPTLIYTIKRSRC</sequence>
<dbReference type="Pfam" id="PF08241">
    <property type="entry name" value="Methyltransf_11"/>
    <property type="match status" value="1"/>
</dbReference>
<dbReference type="CDD" id="cd02440">
    <property type="entry name" value="AdoMet_MTases"/>
    <property type="match status" value="1"/>
</dbReference>
<dbReference type="eggNOG" id="COG2226">
    <property type="taxonomic scope" value="Bacteria"/>
</dbReference>
<protein>
    <recommendedName>
        <fullName evidence="1">Methyltransferase type 11 domain-containing protein</fullName>
    </recommendedName>
</protein>
<dbReference type="AlphaFoldDB" id="N9N7S2"/>
<dbReference type="STRING" id="1217705.F900_03523"/>
<gene>
    <name evidence="2" type="ORF">F900_03523</name>
</gene>
<organism evidence="2 3">
    <name type="scientific">Acinetobacter modestus</name>
    <dbReference type="NCBI Taxonomy" id="1776740"/>
    <lineage>
        <taxon>Bacteria</taxon>
        <taxon>Pseudomonadati</taxon>
        <taxon>Pseudomonadota</taxon>
        <taxon>Gammaproteobacteria</taxon>
        <taxon>Moraxellales</taxon>
        <taxon>Moraxellaceae</taxon>
        <taxon>Acinetobacter</taxon>
    </lineage>
</organism>
<evidence type="ECO:0000313" key="2">
    <source>
        <dbReference type="EMBL" id="ENW98049.1"/>
    </source>
</evidence>
<dbReference type="Proteomes" id="UP000013248">
    <property type="component" value="Unassembled WGS sequence"/>
</dbReference>
<dbReference type="InterPro" id="IPR029063">
    <property type="entry name" value="SAM-dependent_MTases_sf"/>
</dbReference>
<dbReference type="PANTHER" id="PTHR43464">
    <property type="entry name" value="METHYLTRANSFERASE"/>
    <property type="match status" value="1"/>
</dbReference>
<dbReference type="Gene3D" id="3.40.50.150">
    <property type="entry name" value="Vaccinia Virus protein VP39"/>
    <property type="match status" value="1"/>
</dbReference>